<dbReference type="InterPro" id="IPR002347">
    <property type="entry name" value="SDR_fam"/>
</dbReference>
<gene>
    <name evidence="3" type="ORF">CXB51_001450</name>
</gene>
<dbReference type="PRINTS" id="PR00081">
    <property type="entry name" value="GDHRDH"/>
</dbReference>
<dbReference type="SUPFAM" id="SSF51735">
    <property type="entry name" value="NAD(P)-binding Rossmann-fold domains"/>
    <property type="match status" value="1"/>
</dbReference>
<keyword evidence="4" id="KW-1185">Reference proteome</keyword>
<dbReference type="PANTHER" id="PTHR43180:SF42">
    <property type="entry name" value="SHORT-CHAIN DEHYDROGENASE REDUCTASE ATA1"/>
    <property type="match status" value="1"/>
</dbReference>
<dbReference type="Proteomes" id="UP000701853">
    <property type="component" value="Chromosome 1"/>
</dbReference>
<comment type="similarity">
    <text evidence="1">Belongs to the short-chain dehydrogenases/reductases (SDR) family.</text>
</comment>
<dbReference type="PANTHER" id="PTHR43180">
    <property type="entry name" value="3-OXOACYL-(ACYL-CARRIER-PROTEIN) REDUCTASE (AFU_ORTHOLOGUE AFUA_6G11210)"/>
    <property type="match status" value="1"/>
</dbReference>
<evidence type="ECO:0000256" key="1">
    <source>
        <dbReference type="ARBA" id="ARBA00006484"/>
    </source>
</evidence>
<dbReference type="OrthoDB" id="294295at2759"/>
<accession>A0A8J6DDB8</accession>
<comment type="caution">
    <text evidence="3">The sequence shown here is derived from an EMBL/GenBank/DDBJ whole genome shotgun (WGS) entry which is preliminary data.</text>
</comment>
<organism evidence="3 4">
    <name type="scientific">Gossypium anomalum</name>
    <dbReference type="NCBI Taxonomy" id="47600"/>
    <lineage>
        <taxon>Eukaryota</taxon>
        <taxon>Viridiplantae</taxon>
        <taxon>Streptophyta</taxon>
        <taxon>Embryophyta</taxon>
        <taxon>Tracheophyta</taxon>
        <taxon>Spermatophyta</taxon>
        <taxon>Magnoliopsida</taxon>
        <taxon>eudicotyledons</taxon>
        <taxon>Gunneridae</taxon>
        <taxon>Pentapetalae</taxon>
        <taxon>rosids</taxon>
        <taxon>malvids</taxon>
        <taxon>Malvales</taxon>
        <taxon>Malvaceae</taxon>
        <taxon>Malvoideae</taxon>
        <taxon>Gossypium</taxon>
    </lineage>
</organism>
<dbReference type="Gene3D" id="3.40.50.720">
    <property type="entry name" value="NAD(P)-binding Rossmann-like Domain"/>
    <property type="match status" value="1"/>
</dbReference>
<dbReference type="InterPro" id="IPR036291">
    <property type="entry name" value="NAD(P)-bd_dom_sf"/>
</dbReference>
<protein>
    <submittedName>
        <fullName evidence="3">Uncharacterized protein</fullName>
    </submittedName>
</protein>
<dbReference type="EMBL" id="JAHUZN010000001">
    <property type="protein sequence ID" value="KAG8503480.1"/>
    <property type="molecule type" value="Genomic_DNA"/>
</dbReference>
<reference evidence="3 4" key="1">
    <citation type="journal article" date="2021" name="bioRxiv">
        <title>The Gossypium anomalum genome as a resource for cotton improvement and evolutionary analysis of hybrid incompatibility.</title>
        <authorList>
            <person name="Grover C.E."/>
            <person name="Yuan D."/>
            <person name="Arick M.A."/>
            <person name="Miller E.R."/>
            <person name="Hu G."/>
            <person name="Peterson D.G."/>
            <person name="Wendel J.F."/>
            <person name="Udall J.A."/>
        </authorList>
    </citation>
    <scope>NUCLEOTIDE SEQUENCE [LARGE SCALE GENOMIC DNA]</scope>
    <source>
        <strain evidence="3">JFW-Udall</strain>
        <tissue evidence="3">Leaf</tissue>
    </source>
</reference>
<evidence type="ECO:0000313" key="3">
    <source>
        <dbReference type="EMBL" id="KAG8503480.1"/>
    </source>
</evidence>
<sequence>MFDFLVYAMDQGVDKHVDLQNSSAKRLVPMAISVASLTNDLFTASCFDESYIRNFKMNTFFFFFCRMIGKVAVVTGGARGIGAATAKLFAENGAYVVIADILDEAGTMLANSIGARYIHCDVAKESDVESAIQLAITWKGKLDILFSNAGIGGTASSITSLDMEQVKHLVSINLLGNVHAIKHAARAMLRCNTKGSIICTSSSAGIMGGLASHPYSLSKAGIVGLMRTAACELGVHGIRVNCISPHGVPTDMLISGYRMFRGNETTPEEVKKLVSDQGSLLRGKAATVEDVAQAAVFLASDDTGFITAHNLVIDGGYTSAISSLSFIYK</sequence>
<keyword evidence="2" id="KW-0560">Oxidoreductase</keyword>
<dbReference type="PRINTS" id="PR00080">
    <property type="entry name" value="SDRFAMILY"/>
</dbReference>
<dbReference type="Pfam" id="PF13561">
    <property type="entry name" value="adh_short_C2"/>
    <property type="match status" value="1"/>
</dbReference>
<evidence type="ECO:0000256" key="2">
    <source>
        <dbReference type="ARBA" id="ARBA00023002"/>
    </source>
</evidence>
<proteinExistence type="inferred from homology"/>
<evidence type="ECO:0000313" key="4">
    <source>
        <dbReference type="Proteomes" id="UP000701853"/>
    </source>
</evidence>
<dbReference type="GO" id="GO:0016491">
    <property type="term" value="F:oxidoreductase activity"/>
    <property type="evidence" value="ECO:0007669"/>
    <property type="project" value="UniProtKB-KW"/>
</dbReference>
<dbReference type="FunFam" id="3.40.50.720:FF:000084">
    <property type="entry name" value="Short-chain dehydrogenase reductase"/>
    <property type="match status" value="1"/>
</dbReference>
<name>A0A8J6DDB8_9ROSI</name>
<dbReference type="AlphaFoldDB" id="A0A8J6DDB8"/>